<organism evidence="1 2">
    <name type="scientific">Nocardiopsis flavescens</name>
    <dbReference type="NCBI Taxonomy" id="758803"/>
    <lineage>
        <taxon>Bacteria</taxon>
        <taxon>Bacillati</taxon>
        <taxon>Actinomycetota</taxon>
        <taxon>Actinomycetes</taxon>
        <taxon>Streptosporangiales</taxon>
        <taxon>Nocardiopsidaceae</taxon>
        <taxon>Nocardiopsis</taxon>
    </lineage>
</organism>
<evidence type="ECO:0000313" key="1">
    <source>
        <dbReference type="EMBL" id="SHK45947.1"/>
    </source>
</evidence>
<dbReference type="Proteomes" id="UP000184452">
    <property type="component" value="Unassembled WGS sequence"/>
</dbReference>
<protein>
    <submittedName>
        <fullName evidence="1">Uncharacterized protein</fullName>
    </submittedName>
</protein>
<accession>A0A1M6SMT4</accession>
<gene>
    <name evidence="1" type="ORF">SAMN05421803_12088</name>
</gene>
<keyword evidence="2" id="KW-1185">Reference proteome</keyword>
<name>A0A1M6SMT4_9ACTN</name>
<dbReference type="AlphaFoldDB" id="A0A1M6SMT4"/>
<sequence>MGPHFEEDEYEEGEEHFYDDEGTFGVLAPLEAEEHDGGW</sequence>
<proteinExistence type="predicted"/>
<reference evidence="1 2" key="1">
    <citation type="submission" date="2016-11" db="EMBL/GenBank/DDBJ databases">
        <authorList>
            <person name="Jaros S."/>
            <person name="Januszkiewicz K."/>
            <person name="Wedrychowicz H."/>
        </authorList>
    </citation>
    <scope>NUCLEOTIDE SEQUENCE [LARGE SCALE GENOMIC DNA]</scope>
    <source>
        <strain evidence="1 2">CGMCC 4.5723</strain>
    </source>
</reference>
<dbReference type="EMBL" id="FQZK01000020">
    <property type="protein sequence ID" value="SHK45947.1"/>
    <property type="molecule type" value="Genomic_DNA"/>
</dbReference>
<evidence type="ECO:0000313" key="2">
    <source>
        <dbReference type="Proteomes" id="UP000184452"/>
    </source>
</evidence>